<dbReference type="AlphaFoldDB" id="T0EYA1"/>
<sequence length="55" mass="6495">MKTEISFFIVVYREENSSFTTSITANEKYKAEIRPVNEFTWSNDLGYLVLKKKLD</sequence>
<evidence type="ECO:0000313" key="1">
    <source>
        <dbReference type="EMBL" id="EQA43820.1"/>
    </source>
</evidence>
<evidence type="ECO:0000313" key="2">
    <source>
        <dbReference type="Proteomes" id="UP000015454"/>
    </source>
</evidence>
<organism evidence="1 2">
    <name type="scientific">Leptospira broomii serovar Hurstbridge str. 5399</name>
    <dbReference type="NCBI Taxonomy" id="1049789"/>
    <lineage>
        <taxon>Bacteria</taxon>
        <taxon>Pseudomonadati</taxon>
        <taxon>Spirochaetota</taxon>
        <taxon>Spirochaetia</taxon>
        <taxon>Leptospirales</taxon>
        <taxon>Leptospiraceae</taxon>
        <taxon>Leptospira</taxon>
    </lineage>
</organism>
<dbReference type="EMBL" id="AHMO02000010">
    <property type="protein sequence ID" value="EQA43820.1"/>
    <property type="molecule type" value="Genomic_DNA"/>
</dbReference>
<keyword evidence="2" id="KW-1185">Reference proteome</keyword>
<protein>
    <submittedName>
        <fullName evidence="1">Uncharacterized protein</fullName>
    </submittedName>
</protein>
<reference evidence="1" key="1">
    <citation type="submission" date="2013-05" db="EMBL/GenBank/DDBJ databases">
        <authorList>
            <person name="Harkins D.M."/>
            <person name="Durkin A.S."/>
            <person name="Brinkac L.M."/>
            <person name="Haft D.H."/>
            <person name="Selengut J.D."/>
            <person name="Sanka R."/>
            <person name="DePew J."/>
            <person name="Purushe J."/>
            <person name="Hartskeerl R.A."/>
            <person name="Ahmed A."/>
            <person name="van der Linden H."/>
            <person name="Goris M.G.A."/>
            <person name="Vinetz J.M."/>
            <person name="Sutton G.G."/>
            <person name="Nierman W.C."/>
            <person name="Fouts D.E."/>
        </authorList>
    </citation>
    <scope>NUCLEOTIDE SEQUENCE [LARGE SCALE GENOMIC DNA]</scope>
    <source>
        <strain evidence="1">5399</strain>
    </source>
</reference>
<comment type="caution">
    <text evidence="1">The sequence shown here is derived from an EMBL/GenBank/DDBJ whole genome shotgun (WGS) entry which is preliminary data.</text>
</comment>
<name>T0EYA1_9LEPT</name>
<dbReference type="Proteomes" id="UP000015454">
    <property type="component" value="Unassembled WGS sequence"/>
</dbReference>
<accession>T0EYA1</accession>
<proteinExistence type="predicted"/>
<gene>
    <name evidence="1" type="ORF">LEP1GSC050_1920</name>
</gene>
<dbReference type="STRING" id="1049789.LEP1GSC050_1920"/>